<dbReference type="RefSeq" id="WP_301125622.1">
    <property type="nucleotide sequence ID" value="NZ_JAUHPV010000001.1"/>
</dbReference>
<evidence type="ECO:0000256" key="3">
    <source>
        <dbReference type="ARBA" id="ARBA00023163"/>
    </source>
</evidence>
<reference evidence="5" key="1">
    <citation type="submission" date="2023-06" db="EMBL/GenBank/DDBJ databases">
        <title>SYSU T00b26.</title>
        <authorList>
            <person name="Gao L."/>
            <person name="Fang B.-Z."/>
            <person name="Li W.-J."/>
        </authorList>
    </citation>
    <scope>NUCLEOTIDE SEQUENCE</scope>
    <source>
        <strain evidence="5">SYSU T00b26</strain>
    </source>
</reference>
<dbReference type="SUPFAM" id="SSF47413">
    <property type="entry name" value="lambda repressor-like DNA-binding domains"/>
    <property type="match status" value="1"/>
</dbReference>
<evidence type="ECO:0000256" key="2">
    <source>
        <dbReference type="ARBA" id="ARBA00023125"/>
    </source>
</evidence>
<dbReference type="PROSITE" id="PS50932">
    <property type="entry name" value="HTH_LACI_2"/>
    <property type="match status" value="1"/>
</dbReference>
<dbReference type="InterPro" id="IPR028082">
    <property type="entry name" value="Peripla_BP_I"/>
</dbReference>
<dbReference type="InterPro" id="IPR046335">
    <property type="entry name" value="LacI/GalR-like_sensor"/>
</dbReference>
<evidence type="ECO:0000256" key="1">
    <source>
        <dbReference type="ARBA" id="ARBA00023015"/>
    </source>
</evidence>
<feature type="domain" description="HTH lacI-type" evidence="4">
    <location>
        <begin position="12"/>
        <end position="66"/>
    </location>
</feature>
<organism evidence="5 6">
    <name type="scientific">Demequina zhanjiangensis</name>
    <dbReference type="NCBI Taxonomy" id="3051659"/>
    <lineage>
        <taxon>Bacteria</taxon>
        <taxon>Bacillati</taxon>
        <taxon>Actinomycetota</taxon>
        <taxon>Actinomycetes</taxon>
        <taxon>Micrococcales</taxon>
        <taxon>Demequinaceae</taxon>
        <taxon>Demequina</taxon>
    </lineage>
</organism>
<dbReference type="Proteomes" id="UP001172738">
    <property type="component" value="Unassembled WGS sequence"/>
</dbReference>
<dbReference type="Pfam" id="PF00356">
    <property type="entry name" value="LacI"/>
    <property type="match status" value="1"/>
</dbReference>
<dbReference type="EMBL" id="JAUHPV010000001">
    <property type="protein sequence ID" value="MDN4471723.1"/>
    <property type="molecule type" value="Genomic_DNA"/>
</dbReference>
<sequence>MSEGDGGGPKRASIADVAALAGVSQGTVSNVLNHPERVSPKTRDKVETAIARLEFTPHGPARSLAAGATRALGLVLSDITNSLFVDISRGVERVAAQHDVFVLMANTDTDLERERRYLAAFDATQTLGTLVTINDASHYRTLVDAHRNGRPLVFLNYRGAGDTHCTVHTDNREGGRIAARHLAEIGCTRLALVGGPEWLQPVADRKAGFEEAAAEAGVEIVAYEDAGELNRAYGWSVGRALLSRVQKGEVDGIFAVADLMAAGVAQALAGAGVSIPEDVAIVGYDDNRAAWDGPLPLTTIRQPGEGMGAAGTRLVFEELSDPYHEHRVVNLSPSLVVRRSTVAGV</sequence>
<dbReference type="Gene3D" id="3.40.50.2300">
    <property type="match status" value="2"/>
</dbReference>
<dbReference type="Gene3D" id="1.10.260.40">
    <property type="entry name" value="lambda repressor-like DNA-binding domains"/>
    <property type="match status" value="1"/>
</dbReference>
<proteinExistence type="predicted"/>
<dbReference type="SMART" id="SM00354">
    <property type="entry name" value="HTH_LACI"/>
    <property type="match status" value="1"/>
</dbReference>
<dbReference type="InterPro" id="IPR010982">
    <property type="entry name" value="Lambda_DNA-bd_dom_sf"/>
</dbReference>
<dbReference type="PANTHER" id="PTHR30146:SF109">
    <property type="entry name" value="HTH-TYPE TRANSCRIPTIONAL REGULATOR GALS"/>
    <property type="match status" value="1"/>
</dbReference>
<comment type="caution">
    <text evidence="5">The sequence shown here is derived from an EMBL/GenBank/DDBJ whole genome shotgun (WGS) entry which is preliminary data.</text>
</comment>
<evidence type="ECO:0000313" key="5">
    <source>
        <dbReference type="EMBL" id="MDN4471723.1"/>
    </source>
</evidence>
<name>A0ABT8FY38_9MICO</name>
<dbReference type="CDD" id="cd01392">
    <property type="entry name" value="HTH_LacI"/>
    <property type="match status" value="1"/>
</dbReference>
<protein>
    <submittedName>
        <fullName evidence="5">LacI family DNA-binding transcriptional regulator</fullName>
    </submittedName>
</protein>
<accession>A0ABT8FY38</accession>
<keyword evidence="6" id="KW-1185">Reference proteome</keyword>
<dbReference type="Pfam" id="PF13377">
    <property type="entry name" value="Peripla_BP_3"/>
    <property type="match status" value="1"/>
</dbReference>
<evidence type="ECO:0000313" key="6">
    <source>
        <dbReference type="Proteomes" id="UP001172738"/>
    </source>
</evidence>
<dbReference type="InterPro" id="IPR000843">
    <property type="entry name" value="HTH_LacI"/>
</dbReference>
<keyword evidence="1" id="KW-0805">Transcription regulation</keyword>
<dbReference type="SUPFAM" id="SSF53822">
    <property type="entry name" value="Periplasmic binding protein-like I"/>
    <property type="match status" value="1"/>
</dbReference>
<dbReference type="GO" id="GO:0003677">
    <property type="term" value="F:DNA binding"/>
    <property type="evidence" value="ECO:0007669"/>
    <property type="project" value="UniProtKB-KW"/>
</dbReference>
<evidence type="ECO:0000259" key="4">
    <source>
        <dbReference type="PROSITE" id="PS50932"/>
    </source>
</evidence>
<dbReference type="PROSITE" id="PS00356">
    <property type="entry name" value="HTH_LACI_1"/>
    <property type="match status" value="1"/>
</dbReference>
<keyword evidence="3" id="KW-0804">Transcription</keyword>
<dbReference type="PANTHER" id="PTHR30146">
    <property type="entry name" value="LACI-RELATED TRANSCRIPTIONAL REPRESSOR"/>
    <property type="match status" value="1"/>
</dbReference>
<gene>
    <name evidence="5" type="ORF">QQX04_01800</name>
</gene>
<keyword evidence="2 5" id="KW-0238">DNA-binding</keyword>